<feature type="transmembrane region" description="Helical" evidence="5">
    <location>
        <begin position="86"/>
        <end position="112"/>
    </location>
</feature>
<evidence type="ECO:0000256" key="4">
    <source>
        <dbReference type="ARBA" id="ARBA00023136"/>
    </source>
</evidence>
<feature type="transmembrane region" description="Helical" evidence="5">
    <location>
        <begin position="183"/>
        <end position="202"/>
    </location>
</feature>
<keyword evidence="2 5" id="KW-0812">Transmembrane</keyword>
<comment type="subcellular location">
    <subcellularLocation>
        <location evidence="1">Membrane</location>
        <topology evidence="1">Multi-pass membrane protein</topology>
    </subcellularLocation>
</comment>
<reference evidence="6" key="1">
    <citation type="submission" date="2021-08" db="EMBL/GenBank/DDBJ databases">
        <title>WGS assembly of Ceratopteris richardii.</title>
        <authorList>
            <person name="Marchant D.B."/>
            <person name="Chen G."/>
            <person name="Jenkins J."/>
            <person name="Shu S."/>
            <person name="Leebens-Mack J."/>
            <person name="Grimwood J."/>
            <person name="Schmutz J."/>
            <person name="Soltis P."/>
            <person name="Soltis D."/>
            <person name="Chen Z.-H."/>
        </authorList>
    </citation>
    <scope>NUCLEOTIDE SEQUENCE</scope>
    <source>
        <strain evidence="6">Whitten #5841</strain>
        <tissue evidence="6">Leaf</tissue>
    </source>
</reference>
<evidence type="ECO:0000256" key="3">
    <source>
        <dbReference type="ARBA" id="ARBA00022989"/>
    </source>
</evidence>
<evidence type="ECO:0000256" key="5">
    <source>
        <dbReference type="SAM" id="Phobius"/>
    </source>
</evidence>
<dbReference type="OMA" id="HMCLLYA"/>
<evidence type="ECO:0000313" key="7">
    <source>
        <dbReference type="Proteomes" id="UP000825935"/>
    </source>
</evidence>
<keyword evidence="3 5" id="KW-1133">Transmembrane helix</keyword>
<dbReference type="Proteomes" id="UP000825935">
    <property type="component" value="Chromosome 30"/>
</dbReference>
<dbReference type="PANTHER" id="PTHR21389:SF0">
    <property type="entry name" value="ETOPOSIDE-INDUCED PROTEIN 2.4 HOMOLOG"/>
    <property type="match status" value="1"/>
</dbReference>
<dbReference type="PANTHER" id="PTHR21389">
    <property type="entry name" value="P53 INDUCED PROTEIN"/>
    <property type="match status" value="1"/>
</dbReference>
<dbReference type="GO" id="GO:0016236">
    <property type="term" value="P:macroautophagy"/>
    <property type="evidence" value="ECO:0007669"/>
    <property type="project" value="TreeGrafter"/>
</dbReference>
<evidence type="ECO:0000256" key="1">
    <source>
        <dbReference type="ARBA" id="ARBA00004141"/>
    </source>
</evidence>
<proteinExistence type="predicted"/>
<organism evidence="6 7">
    <name type="scientific">Ceratopteris richardii</name>
    <name type="common">Triangle waterfern</name>
    <dbReference type="NCBI Taxonomy" id="49495"/>
    <lineage>
        <taxon>Eukaryota</taxon>
        <taxon>Viridiplantae</taxon>
        <taxon>Streptophyta</taxon>
        <taxon>Embryophyta</taxon>
        <taxon>Tracheophyta</taxon>
        <taxon>Polypodiopsida</taxon>
        <taxon>Polypodiidae</taxon>
        <taxon>Polypodiales</taxon>
        <taxon>Pteridineae</taxon>
        <taxon>Pteridaceae</taxon>
        <taxon>Parkerioideae</taxon>
        <taxon>Ceratopteris</taxon>
    </lineage>
</organism>
<keyword evidence="4 5" id="KW-0472">Membrane</keyword>
<feature type="transmembrane region" description="Helical" evidence="5">
    <location>
        <begin position="34"/>
        <end position="56"/>
    </location>
</feature>
<dbReference type="InterPro" id="IPR059112">
    <property type="entry name" value="CysZ/EI24"/>
</dbReference>
<dbReference type="Pfam" id="PF07264">
    <property type="entry name" value="EI24"/>
    <property type="match status" value="1"/>
</dbReference>
<feature type="transmembrane region" description="Helical" evidence="5">
    <location>
        <begin position="222"/>
        <end position="242"/>
    </location>
</feature>
<keyword evidence="7" id="KW-1185">Reference proteome</keyword>
<dbReference type="GO" id="GO:0016020">
    <property type="term" value="C:membrane"/>
    <property type="evidence" value="ECO:0007669"/>
    <property type="project" value="UniProtKB-SubCell"/>
</dbReference>
<name>A0A8T2R3H8_CERRI</name>
<dbReference type="EMBL" id="CM035435">
    <property type="protein sequence ID" value="KAH7290919.1"/>
    <property type="molecule type" value="Genomic_DNA"/>
</dbReference>
<dbReference type="OrthoDB" id="266518at2759"/>
<comment type="caution">
    <text evidence="6">The sequence shown here is derived from an EMBL/GenBank/DDBJ whole genome shotgun (WGS) entry which is preliminary data.</text>
</comment>
<accession>A0A8T2R3H8</accession>
<feature type="transmembrane region" description="Helical" evidence="5">
    <location>
        <begin position="285"/>
        <end position="305"/>
    </location>
</feature>
<evidence type="ECO:0000313" key="6">
    <source>
        <dbReference type="EMBL" id="KAH7290919.1"/>
    </source>
</evidence>
<dbReference type="AlphaFoldDB" id="A0A8T2R3H8"/>
<protein>
    <submittedName>
        <fullName evidence="6">Uncharacterized protein</fullName>
    </submittedName>
</protein>
<dbReference type="GO" id="GO:0005783">
    <property type="term" value="C:endoplasmic reticulum"/>
    <property type="evidence" value="ECO:0007669"/>
    <property type="project" value="TreeGrafter"/>
</dbReference>
<feature type="transmembrane region" description="Helical" evidence="5">
    <location>
        <begin position="249"/>
        <end position="265"/>
    </location>
</feature>
<evidence type="ECO:0000256" key="2">
    <source>
        <dbReference type="ARBA" id="ARBA00022692"/>
    </source>
</evidence>
<gene>
    <name evidence="6" type="ORF">KP509_30G069300</name>
</gene>
<sequence length="344" mass="39602">MDLIRSLVSLYFAGFKDACCVHRAYFFCRRSQKVFLRTVQCFLLNGFIFLGIYYLIQRLVAPMVHRILTFPIAEEQHQGSPLIETFLLYLCQGLLVFPLYVLSYVASCIWYAEIAQQAFSVLEYSSHEDKKEHAQLTYAIQEMGNQTNSGLDGILFSAGEQAYSILMLLIFYCEVRVASSIPYIGNIVMFPLRSWLYAFYFFDYAWSYGKWSLQKRLLFFETNWAFFAGFGCPCVIATLPLYGLVQDGVLAFLFPLFVLVAFGSQQEQVVAANNNIQPQLPRVPMFYLTSILMYTSFLNCQSLQISKNICSGVYKLCVLLNVRNKLFAAFKMTYGWFQKAPQLK</sequence>